<dbReference type="AlphaFoldDB" id="A0A1V9XG18"/>
<organism evidence="2 3">
    <name type="scientific">Tropilaelaps mercedesae</name>
    <dbReference type="NCBI Taxonomy" id="418985"/>
    <lineage>
        <taxon>Eukaryota</taxon>
        <taxon>Metazoa</taxon>
        <taxon>Ecdysozoa</taxon>
        <taxon>Arthropoda</taxon>
        <taxon>Chelicerata</taxon>
        <taxon>Arachnida</taxon>
        <taxon>Acari</taxon>
        <taxon>Parasitiformes</taxon>
        <taxon>Mesostigmata</taxon>
        <taxon>Gamasina</taxon>
        <taxon>Dermanyssoidea</taxon>
        <taxon>Laelapidae</taxon>
        <taxon>Tropilaelaps</taxon>
    </lineage>
</organism>
<feature type="region of interest" description="Disordered" evidence="1">
    <location>
        <begin position="27"/>
        <end position="59"/>
    </location>
</feature>
<evidence type="ECO:0000313" key="2">
    <source>
        <dbReference type="EMBL" id="OQR72495.1"/>
    </source>
</evidence>
<keyword evidence="3" id="KW-1185">Reference proteome</keyword>
<evidence type="ECO:0000313" key="3">
    <source>
        <dbReference type="Proteomes" id="UP000192247"/>
    </source>
</evidence>
<comment type="caution">
    <text evidence="2">The sequence shown here is derived from an EMBL/GenBank/DDBJ whole genome shotgun (WGS) entry which is preliminary data.</text>
</comment>
<dbReference type="Proteomes" id="UP000192247">
    <property type="component" value="Unassembled WGS sequence"/>
</dbReference>
<proteinExistence type="predicted"/>
<name>A0A1V9XG18_9ACAR</name>
<dbReference type="InParanoid" id="A0A1V9XG18"/>
<evidence type="ECO:0000256" key="1">
    <source>
        <dbReference type="SAM" id="MobiDB-lite"/>
    </source>
</evidence>
<reference evidence="2 3" key="1">
    <citation type="journal article" date="2017" name="Gigascience">
        <title>Draft genome of the honey bee ectoparasitic mite, Tropilaelaps mercedesae, is shaped by the parasitic life history.</title>
        <authorList>
            <person name="Dong X."/>
            <person name="Armstrong S.D."/>
            <person name="Xia D."/>
            <person name="Makepeace B.L."/>
            <person name="Darby A.C."/>
            <person name="Kadowaki T."/>
        </authorList>
    </citation>
    <scope>NUCLEOTIDE SEQUENCE [LARGE SCALE GENOMIC DNA]</scope>
    <source>
        <strain evidence="2">Wuxi-XJTLU</strain>
    </source>
</reference>
<gene>
    <name evidence="2" type="ORF">BIW11_10345</name>
</gene>
<sequence>MKKPTLRASPSRISDEVRVAAHEWGGHTITSGKTESHCQSAMVSSTSGVDAEPTPRNKKPTKETWMILNADNGDFDGFFHPLGGPRRFCTVKWRKPPRRSETIEKYRQAVEDNNLLRLEIPVVATEPLAKDLLQFYLNKGADGTAKETRGKTVEPNNLVKASPARAENNRIFETFSAKNDNARPDGLTSGN</sequence>
<protein>
    <submittedName>
        <fullName evidence="2">Uncharacterized protein</fullName>
    </submittedName>
</protein>
<feature type="compositionally biased region" description="Polar residues" evidence="1">
    <location>
        <begin position="28"/>
        <end position="48"/>
    </location>
</feature>
<dbReference type="EMBL" id="MNPL01011644">
    <property type="protein sequence ID" value="OQR72495.1"/>
    <property type="molecule type" value="Genomic_DNA"/>
</dbReference>
<accession>A0A1V9XG18</accession>